<dbReference type="PANTHER" id="PTHR21624:SF1">
    <property type="entry name" value="ALKYLGLYCEROL MONOOXYGENASE"/>
    <property type="match status" value="1"/>
</dbReference>
<dbReference type="InterPro" id="IPR006694">
    <property type="entry name" value="Fatty_acid_hydroxylase"/>
</dbReference>
<feature type="transmembrane region" description="Helical" evidence="16">
    <location>
        <begin position="346"/>
        <end position="364"/>
    </location>
</feature>
<dbReference type="GO" id="GO:0008610">
    <property type="term" value="P:lipid biosynthetic process"/>
    <property type="evidence" value="ECO:0007669"/>
    <property type="project" value="InterPro"/>
</dbReference>
<keyword evidence="3 16" id="KW-0812">Transmembrane</keyword>
<dbReference type="GO" id="GO:0005506">
    <property type="term" value="F:iron ion binding"/>
    <property type="evidence" value="ECO:0007669"/>
    <property type="project" value="InterPro"/>
</dbReference>
<evidence type="ECO:0000256" key="2">
    <source>
        <dbReference type="ARBA" id="ARBA00004477"/>
    </source>
</evidence>
<keyword evidence="7" id="KW-0408">Iron</keyword>
<evidence type="ECO:0000259" key="18">
    <source>
        <dbReference type="Pfam" id="PF24858"/>
    </source>
</evidence>
<evidence type="ECO:0000256" key="10">
    <source>
        <dbReference type="ARBA" id="ARBA00037122"/>
    </source>
</evidence>
<evidence type="ECO:0000256" key="4">
    <source>
        <dbReference type="ARBA" id="ARBA00022824"/>
    </source>
</evidence>
<feature type="transmembrane region" description="Helical" evidence="16">
    <location>
        <begin position="440"/>
        <end position="459"/>
    </location>
</feature>
<keyword evidence="20" id="KW-1185">Reference proteome</keyword>
<dbReference type="GO" id="GO:0006643">
    <property type="term" value="P:membrane lipid metabolic process"/>
    <property type="evidence" value="ECO:0007669"/>
    <property type="project" value="TreeGrafter"/>
</dbReference>
<dbReference type="Pfam" id="PF04116">
    <property type="entry name" value="FA_hydroxylase"/>
    <property type="match status" value="1"/>
</dbReference>
<sequence length="467" mass="53549">MITNKMAEAELKIGEVFAGKDGPSVLTGLRRMFYLVTPEETSFQTAEEVPNYLKQAAPTFIGMILLELLVASLKKKPTPTRLNDSISSISAGMIQQMSRLFSKGVYLMVYIWVYENYRLVELPWDSPVTWWTAFIVMEFAYYWMHRMAHEVNILWAAHQVHHSSEDYNLTTALRQSALQIVGGFFFFYLPMAFLVPPAAYSAHYQLNLLYQFWIHTELVTSLGPLEYILNTPSHHRVHHGRNPYCIDKNYGGTLIIFDRLFGTFAKEEEKVVYGLTHPLNTWDPIWVQFCHYVHIWKTFWVTPGLTNKLSVLWKGPGWAPGKPRMGCIEDIPKVKYPEPKYDSKVSSLWSVYVAVHFFLAMVLYQELFAVAKVLTTAAMLGRVVFVVWTLVCVAAIMDRKPSAPIVDFTRCVTYMLVDVTTRLSGSPAVLLPSPLMNAMFAWYLMSAAIWGIIFLKPVFKVKVLKTY</sequence>
<reference evidence="19" key="1">
    <citation type="submission" date="2022-01" db="EMBL/GenBank/DDBJ databases">
        <authorList>
            <person name="Braso-Vives M."/>
        </authorList>
    </citation>
    <scope>NUCLEOTIDE SEQUENCE</scope>
</reference>
<evidence type="ECO:0000313" key="20">
    <source>
        <dbReference type="Proteomes" id="UP000838412"/>
    </source>
</evidence>
<dbReference type="GO" id="GO:0050479">
    <property type="term" value="F:glyceryl-ether monooxygenase activity"/>
    <property type="evidence" value="ECO:0007669"/>
    <property type="project" value="UniProtKB-EC"/>
</dbReference>
<evidence type="ECO:0000256" key="8">
    <source>
        <dbReference type="ARBA" id="ARBA00023098"/>
    </source>
</evidence>
<dbReference type="Proteomes" id="UP000838412">
    <property type="component" value="Chromosome 4"/>
</dbReference>
<evidence type="ECO:0000256" key="16">
    <source>
        <dbReference type="SAM" id="Phobius"/>
    </source>
</evidence>
<comment type="function">
    <text evidence="10">Glyceryl-ether monooxygenase that cleaves the O-alkyl bond of ether lipids. Ether lipids are essential components of brain membranes.</text>
</comment>
<evidence type="ECO:0000256" key="9">
    <source>
        <dbReference type="ARBA" id="ARBA00023136"/>
    </source>
</evidence>
<evidence type="ECO:0000256" key="12">
    <source>
        <dbReference type="ARBA" id="ARBA00039026"/>
    </source>
</evidence>
<dbReference type="EMBL" id="OV696689">
    <property type="protein sequence ID" value="CAH1264114.1"/>
    <property type="molecule type" value="Genomic_DNA"/>
</dbReference>
<evidence type="ECO:0000313" key="19">
    <source>
        <dbReference type="EMBL" id="CAH1264114.1"/>
    </source>
</evidence>
<keyword evidence="4" id="KW-0256">Endoplasmic reticulum</keyword>
<dbReference type="OrthoDB" id="6354873at2759"/>
<keyword evidence="5 16" id="KW-1133">Transmembrane helix</keyword>
<proteinExistence type="inferred from homology"/>
<comment type="similarity">
    <text evidence="11">Belongs to the sterol desaturase family. TMEM195 subfamily.</text>
</comment>
<dbReference type="EC" id="1.14.16.5" evidence="12"/>
<keyword evidence="6" id="KW-0560">Oxidoreductase</keyword>
<organism evidence="19 20">
    <name type="scientific">Branchiostoma lanceolatum</name>
    <name type="common">Common lancelet</name>
    <name type="synonym">Amphioxus lanceolatum</name>
    <dbReference type="NCBI Taxonomy" id="7740"/>
    <lineage>
        <taxon>Eukaryota</taxon>
        <taxon>Metazoa</taxon>
        <taxon>Chordata</taxon>
        <taxon>Cephalochordata</taxon>
        <taxon>Leptocardii</taxon>
        <taxon>Amphioxiformes</taxon>
        <taxon>Branchiostomatidae</taxon>
        <taxon>Branchiostoma</taxon>
    </lineage>
</organism>
<feature type="domain" description="Alkylglycerol monooxygenase C-terminal" evidence="18">
    <location>
        <begin position="350"/>
        <end position="419"/>
    </location>
</feature>
<feature type="transmembrane region" description="Helical" evidence="16">
    <location>
        <begin position="177"/>
        <end position="200"/>
    </location>
</feature>
<name>A0A8J9ZXN4_BRALA</name>
<evidence type="ECO:0000256" key="15">
    <source>
        <dbReference type="ARBA" id="ARBA00047556"/>
    </source>
</evidence>
<evidence type="ECO:0000256" key="7">
    <source>
        <dbReference type="ARBA" id="ARBA00023004"/>
    </source>
</evidence>
<dbReference type="Pfam" id="PF24858">
    <property type="entry name" value="AGMP_C"/>
    <property type="match status" value="1"/>
</dbReference>
<evidence type="ECO:0000259" key="17">
    <source>
        <dbReference type="Pfam" id="PF04116"/>
    </source>
</evidence>
<evidence type="ECO:0000256" key="1">
    <source>
        <dbReference type="ARBA" id="ARBA00001962"/>
    </source>
</evidence>
<dbReference type="InterPro" id="IPR056853">
    <property type="entry name" value="AGMP_C"/>
</dbReference>
<keyword evidence="8" id="KW-0443">Lipid metabolism</keyword>
<keyword evidence="9 16" id="KW-0472">Membrane</keyword>
<evidence type="ECO:0000256" key="6">
    <source>
        <dbReference type="ARBA" id="ARBA00023002"/>
    </source>
</evidence>
<dbReference type="GO" id="GO:0005789">
    <property type="term" value="C:endoplasmic reticulum membrane"/>
    <property type="evidence" value="ECO:0007669"/>
    <property type="project" value="UniProtKB-SubCell"/>
</dbReference>
<dbReference type="AlphaFoldDB" id="A0A8J9ZXN4"/>
<dbReference type="PANTHER" id="PTHR21624">
    <property type="entry name" value="STEROL DESATURASE-RELATED PROTEIN"/>
    <property type="match status" value="1"/>
</dbReference>
<protein>
    <recommendedName>
        <fullName evidence="13">Alkylglycerol monooxygenase</fullName>
        <ecNumber evidence="12">1.14.16.5</ecNumber>
    </recommendedName>
    <alternativeName>
        <fullName evidence="14">Transmembrane protein 195</fullName>
    </alternativeName>
</protein>
<comment type="cofactor">
    <cofactor evidence="1">
        <name>Fe cation</name>
        <dbReference type="ChEBI" id="CHEBI:24875"/>
    </cofactor>
</comment>
<evidence type="ECO:0000256" key="14">
    <source>
        <dbReference type="ARBA" id="ARBA00041444"/>
    </source>
</evidence>
<evidence type="ECO:0000256" key="13">
    <source>
        <dbReference type="ARBA" id="ARBA00040992"/>
    </source>
</evidence>
<evidence type="ECO:0000256" key="5">
    <source>
        <dbReference type="ARBA" id="ARBA00022989"/>
    </source>
</evidence>
<feature type="domain" description="Fatty acid hydroxylase" evidence="17">
    <location>
        <begin position="132"/>
        <end position="263"/>
    </location>
</feature>
<comment type="subcellular location">
    <subcellularLocation>
        <location evidence="2">Endoplasmic reticulum membrane</location>
        <topology evidence="2">Multi-pass membrane protein</topology>
    </subcellularLocation>
</comment>
<gene>
    <name evidence="19" type="primary">AGMO</name>
    <name evidence="19" type="ORF">BLAG_LOCUS18605</name>
</gene>
<accession>A0A8J9ZXN4</accession>
<feature type="transmembrane region" description="Helical" evidence="16">
    <location>
        <begin position="376"/>
        <end position="397"/>
    </location>
</feature>
<comment type="catalytic activity">
    <reaction evidence="15">
        <text>1-O-(1,2-saturated-alkyl)-sn-glycerol + (6R)-L-erythro-5,6,7,8-tetrahydrobiopterin + O2 = a 1-(1-hydroxyalkyl)-sn-glycerol + (6R)-L-erythro-6,7-dihydrobiopterin + H2O</text>
        <dbReference type="Rhea" id="RHEA:36255"/>
        <dbReference type="ChEBI" id="CHEBI:15377"/>
        <dbReference type="ChEBI" id="CHEBI:15379"/>
        <dbReference type="ChEBI" id="CHEBI:43120"/>
        <dbReference type="ChEBI" id="CHEBI:59560"/>
        <dbReference type="ChEBI" id="CHEBI:73418"/>
        <dbReference type="ChEBI" id="CHEBI:83957"/>
        <dbReference type="EC" id="1.14.16.5"/>
    </reaction>
</comment>
<evidence type="ECO:0000256" key="11">
    <source>
        <dbReference type="ARBA" id="ARBA00038190"/>
    </source>
</evidence>
<evidence type="ECO:0000256" key="3">
    <source>
        <dbReference type="ARBA" id="ARBA00022692"/>
    </source>
</evidence>
<dbReference type="InterPro" id="IPR051689">
    <property type="entry name" value="Sterol_desaturase/TMEM195"/>
</dbReference>